<name>A0ABS3E946_9GAMM</name>
<sequence length="134" mass="15172">MGSTTSKPAFLRMPQVQDQTGLKKTYIYHLVSTGQFPAPIKLGKRAVAWLSEDIDNWIKERITNSQPPEPVTPNPVETAPLSFLDKRELKDIADELNRIRSEAKNAATLCEQDLYWIAEAEFQIFRIAKNIAGE</sequence>
<dbReference type="PANTHER" id="PTHR36154">
    <property type="entry name" value="DNA-BINDING TRANSCRIPTIONAL ACTIVATOR ALPA"/>
    <property type="match status" value="1"/>
</dbReference>
<protein>
    <submittedName>
        <fullName evidence="1">AlpA family transcriptional regulator</fullName>
    </submittedName>
</protein>
<dbReference type="InterPro" id="IPR052931">
    <property type="entry name" value="Prophage_regulatory_activator"/>
</dbReference>
<accession>A0ABS3E946</accession>
<organism evidence="1 2">
    <name type="scientific">Microbulbifer salipaludis</name>
    <dbReference type="NCBI Taxonomy" id="187980"/>
    <lineage>
        <taxon>Bacteria</taxon>
        <taxon>Pseudomonadati</taxon>
        <taxon>Pseudomonadota</taxon>
        <taxon>Gammaproteobacteria</taxon>
        <taxon>Cellvibrionales</taxon>
        <taxon>Microbulbiferaceae</taxon>
        <taxon>Microbulbifer</taxon>
    </lineage>
</organism>
<dbReference type="Gene3D" id="1.10.238.160">
    <property type="match status" value="1"/>
</dbReference>
<gene>
    <name evidence="1" type="ORF">JF535_13360</name>
</gene>
<dbReference type="Pfam" id="PF05930">
    <property type="entry name" value="Phage_AlpA"/>
    <property type="match status" value="1"/>
</dbReference>
<dbReference type="PANTHER" id="PTHR36154:SF1">
    <property type="entry name" value="DNA-BINDING TRANSCRIPTIONAL ACTIVATOR ALPA"/>
    <property type="match status" value="1"/>
</dbReference>
<proteinExistence type="predicted"/>
<reference evidence="1 2" key="1">
    <citation type="submission" date="2020-12" db="EMBL/GenBank/DDBJ databases">
        <title>Oil enriched cultivation method for isolating marine PHA-producing bacteria.</title>
        <authorList>
            <person name="Zheng W."/>
            <person name="Yu S."/>
            <person name="Huang Y."/>
        </authorList>
    </citation>
    <scope>NUCLEOTIDE SEQUENCE [LARGE SCALE GENOMIC DNA]</scope>
    <source>
        <strain evidence="1 2">SN0-2</strain>
    </source>
</reference>
<comment type="caution">
    <text evidence="1">The sequence shown here is derived from an EMBL/GenBank/DDBJ whole genome shotgun (WGS) entry which is preliminary data.</text>
</comment>
<evidence type="ECO:0000313" key="1">
    <source>
        <dbReference type="EMBL" id="MBN8431840.1"/>
    </source>
</evidence>
<keyword evidence="2" id="KW-1185">Reference proteome</keyword>
<evidence type="ECO:0000313" key="2">
    <source>
        <dbReference type="Proteomes" id="UP000664293"/>
    </source>
</evidence>
<dbReference type="InterPro" id="IPR010260">
    <property type="entry name" value="AlpA"/>
</dbReference>
<dbReference type="Proteomes" id="UP000664293">
    <property type="component" value="Unassembled WGS sequence"/>
</dbReference>
<dbReference type="EMBL" id="JAEKJR010000002">
    <property type="protein sequence ID" value="MBN8431840.1"/>
    <property type="molecule type" value="Genomic_DNA"/>
</dbReference>